<dbReference type="STRING" id="400727.A0A2T7NS47"/>
<dbReference type="Pfam" id="PF04548">
    <property type="entry name" value="AIG1"/>
    <property type="match status" value="1"/>
</dbReference>
<dbReference type="SUPFAM" id="SSF52540">
    <property type="entry name" value="P-loop containing nucleoside triphosphate hydrolases"/>
    <property type="match status" value="1"/>
</dbReference>
<dbReference type="Proteomes" id="UP000245119">
    <property type="component" value="Linkage Group LG10"/>
</dbReference>
<dbReference type="InterPro" id="IPR006703">
    <property type="entry name" value="G_AIG1"/>
</dbReference>
<dbReference type="GO" id="GO:0005525">
    <property type="term" value="F:GTP binding"/>
    <property type="evidence" value="ECO:0007669"/>
    <property type="project" value="UniProtKB-KW"/>
</dbReference>
<dbReference type="OMA" id="QANINCL"/>
<dbReference type="InterPro" id="IPR045058">
    <property type="entry name" value="GIMA/IAN/Toc"/>
</dbReference>
<keyword evidence="3" id="KW-0342">GTP-binding</keyword>
<dbReference type="PROSITE" id="PS51720">
    <property type="entry name" value="G_AIG1"/>
    <property type="match status" value="1"/>
</dbReference>
<accession>A0A2T7NS47</accession>
<proteinExistence type="inferred from homology"/>
<feature type="domain" description="AIG1-type G" evidence="4">
    <location>
        <begin position="6"/>
        <end position="110"/>
    </location>
</feature>
<evidence type="ECO:0000256" key="2">
    <source>
        <dbReference type="ARBA" id="ARBA00022741"/>
    </source>
</evidence>
<comment type="similarity">
    <text evidence="1">Belongs to the TRAFAC class TrmE-Era-EngA-EngB-Septin-like GTPase superfamily. AIG1/Toc34/Toc159-like paraseptin GTPase family. IAN subfamily.</text>
</comment>
<evidence type="ECO:0000259" key="4">
    <source>
        <dbReference type="PROSITE" id="PS51720"/>
    </source>
</evidence>
<evidence type="ECO:0000313" key="5">
    <source>
        <dbReference type="EMBL" id="PVD23999.1"/>
    </source>
</evidence>
<dbReference type="Gene3D" id="3.40.50.300">
    <property type="entry name" value="P-loop containing nucleotide triphosphate hydrolases"/>
    <property type="match status" value="1"/>
</dbReference>
<evidence type="ECO:0000256" key="3">
    <source>
        <dbReference type="ARBA" id="ARBA00023134"/>
    </source>
</evidence>
<dbReference type="AlphaFoldDB" id="A0A2T7NS47"/>
<keyword evidence="6" id="KW-1185">Reference proteome</keyword>
<sequence>MSAGDTNEIRVVLLGKTGAGKSSLGNTPLGEDKFEIGRGLSSGTEVCQNAHAELDDMCLQVTDTPGLCDTHRPEEEVLREVAKSVAIAGPGPHVVLLVFRCDRRFTAVSL</sequence>
<dbReference type="EMBL" id="PZQS01000010">
    <property type="protein sequence ID" value="PVD23999.1"/>
    <property type="molecule type" value="Genomic_DNA"/>
</dbReference>
<dbReference type="OrthoDB" id="10061751at2759"/>
<evidence type="ECO:0000313" key="6">
    <source>
        <dbReference type="Proteomes" id="UP000245119"/>
    </source>
</evidence>
<reference evidence="5 6" key="1">
    <citation type="submission" date="2018-04" db="EMBL/GenBank/DDBJ databases">
        <title>The genome of golden apple snail Pomacea canaliculata provides insight into stress tolerance and invasive adaptation.</title>
        <authorList>
            <person name="Liu C."/>
            <person name="Liu B."/>
            <person name="Ren Y."/>
            <person name="Zhang Y."/>
            <person name="Wang H."/>
            <person name="Li S."/>
            <person name="Jiang F."/>
            <person name="Yin L."/>
            <person name="Zhang G."/>
            <person name="Qian W."/>
            <person name="Fan W."/>
        </authorList>
    </citation>
    <scope>NUCLEOTIDE SEQUENCE [LARGE SCALE GENOMIC DNA]</scope>
    <source>
        <strain evidence="5">SZHN2017</strain>
        <tissue evidence="5">Muscle</tissue>
    </source>
</reference>
<dbReference type="InterPro" id="IPR027417">
    <property type="entry name" value="P-loop_NTPase"/>
</dbReference>
<protein>
    <recommendedName>
        <fullName evidence="4">AIG1-type G domain-containing protein</fullName>
    </recommendedName>
</protein>
<comment type="caution">
    <text evidence="5">The sequence shown here is derived from an EMBL/GenBank/DDBJ whole genome shotgun (WGS) entry which is preliminary data.</text>
</comment>
<organism evidence="5 6">
    <name type="scientific">Pomacea canaliculata</name>
    <name type="common">Golden apple snail</name>
    <dbReference type="NCBI Taxonomy" id="400727"/>
    <lineage>
        <taxon>Eukaryota</taxon>
        <taxon>Metazoa</taxon>
        <taxon>Spiralia</taxon>
        <taxon>Lophotrochozoa</taxon>
        <taxon>Mollusca</taxon>
        <taxon>Gastropoda</taxon>
        <taxon>Caenogastropoda</taxon>
        <taxon>Architaenioglossa</taxon>
        <taxon>Ampullarioidea</taxon>
        <taxon>Ampullariidae</taxon>
        <taxon>Pomacea</taxon>
    </lineage>
</organism>
<dbReference type="PANTHER" id="PTHR10903:SF184">
    <property type="entry name" value="GTP-BINDING PROTEIN A"/>
    <property type="match status" value="1"/>
</dbReference>
<evidence type="ECO:0000256" key="1">
    <source>
        <dbReference type="ARBA" id="ARBA00008535"/>
    </source>
</evidence>
<keyword evidence="2" id="KW-0547">Nucleotide-binding</keyword>
<dbReference type="PANTHER" id="PTHR10903">
    <property type="entry name" value="GTPASE, IMAP FAMILY MEMBER-RELATED"/>
    <property type="match status" value="1"/>
</dbReference>
<name>A0A2T7NS47_POMCA</name>
<gene>
    <name evidence="5" type="ORF">C0Q70_17276</name>
</gene>